<dbReference type="EMBL" id="QFVT01000003">
    <property type="protein sequence ID" value="PYC48188.1"/>
    <property type="molecule type" value="Genomic_DNA"/>
</dbReference>
<keyword evidence="2" id="KW-1185">Reference proteome</keyword>
<evidence type="ECO:0000313" key="1">
    <source>
        <dbReference type="EMBL" id="PYC48188.1"/>
    </source>
</evidence>
<gene>
    <name evidence="1" type="ORF">DI396_04045</name>
</gene>
<dbReference type="Proteomes" id="UP000248012">
    <property type="component" value="Unassembled WGS sequence"/>
</dbReference>
<organism evidence="1 2">
    <name type="scientific">Litorivita pollutaquae</name>
    <dbReference type="NCBI Taxonomy" id="2200892"/>
    <lineage>
        <taxon>Bacteria</taxon>
        <taxon>Pseudomonadati</taxon>
        <taxon>Pseudomonadota</taxon>
        <taxon>Alphaproteobacteria</taxon>
        <taxon>Rhodobacterales</taxon>
        <taxon>Paracoccaceae</taxon>
        <taxon>Litorivita</taxon>
    </lineage>
</organism>
<comment type="caution">
    <text evidence="1">The sequence shown here is derived from an EMBL/GenBank/DDBJ whole genome shotgun (WGS) entry which is preliminary data.</text>
</comment>
<sequence length="76" mass="8452">MVVKLNGIEINGEIADTSIIGDGMVRHGKMLLIHDDTTAKVGDSVQDRDGNEWWIVHTTGTETEKRNIHLLDPKTD</sequence>
<proteinExistence type="predicted"/>
<evidence type="ECO:0000313" key="2">
    <source>
        <dbReference type="Proteomes" id="UP000248012"/>
    </source>
</evidence>
<accession>A0A2V4MV75</accession>
<name>A0A2V4MV75_9RHOB</name>
<reference evidence="1 2" key="1">
    <citation type="submission" date="2018-05" db="EMBL/GenBank/DDBJ databases">
        <title>Oceanovita maritima gen. nov., sp. nov., a marine bacterium in the family Rhodobacteraceae isolated from surface seawater of Lundu port Xiamen, China.</title>
        <authorList>
            <person name="Hetharua B.H."/>
            <person name="Min D."/>
            <person name="Liao H."/>
            <person name="Tian Y."/>
        </authorList>
    </citation>
    <scope>NUCLEOTIDE SEQUENCE [LARGE SCALE GENOMIC DNA]</scope>
    <source>
        <strain evidence="1 2">FSX-11</strain>
    </source>
</reference>
<dbReference type="AlphaFoldDB" id="A0A2V4MV75"/>
<protein>
    <submittedName>
        <fullName evidence="1">Uncharacterized protein</fullName>
    </submittedName>
</protein>
<dbReference type="RefSeq" id="WP_110794923.1">
    <property type="nucleotide sequence ID" value="NZ_KZ826482.1"/>
</dbReference>